<feature type="region of interest" description="Disordered" evidence="1">
    <location>
        <begin position="15"/>
        <end position="40"/>
    </location>
</feature>
<dbReference type="InterPro" id="IPR011009">
    <property type="entry name" value="Kinase-like_dom_sf"/>
</dbReference>
<dbReference type="GO" id="GO:0004672">
    <property type="term" value="F:protein kinase activity"/>
    <property type="evidence" value="ECO:0007669"/>
    <property type="project" value="InterPro"/>
</dbReference>
<dbReference type="GO" id="GO:0005524">
    <property type="term" value="F:ATP binding"/>
    <property type="evidence" value="ECO:0007669"/>
    <property type="project" value="InterPro"/>
</dbReference>
<gene>
    <name evidence="3" type="ORF">CHC_T00002006001</name>
</gene>
<dbReference type="STRING" id="2769.R7Q3P8"/>
<accession>R7Q3P8</accession>
<dbReference type="KEGG" id="ccp:CHC_T00002006001"/>
<reference evidence="4" key="1">
    <citation type="journal article" date="2013" name="Proc. Natl. Acad. Sci. U.S.A.">
        <title>Genome structure and metabolic features in the red seaweed Chondrus crispus shed light on evolution of the Archaeplastida.</title>
        <authorList>
            <person name="Collen J."/>
            <person name="Porcel B."/>
            <person name="Carre W."/>
            <person name="Ball S.G."/>
            <person name="Chaparro C."/>
            <person name="Tonon T."/>
            <person name="Barbeyron T."/>
            <person name="Michel G."/>
            <person name="Noel B."/>
            <person name="Valentin K."/>
            <person name="Elias M."/>
            <person name="Artiguenave F."/>
            <person name="Arun A."/>
            <person name="Aury J.M."/>
            <person name="Barbosa-Neto J.F."/>
            <person name="Bothwell J.H."/>
            <person name="Bouget F.Y."/>
            <person name="Brillet L."/>
            <person name="Cabello-Hurtado F."/>
            <person name="Capella-Gutierrez S."/>
            <person name="Charrier B."/>
            <person name="Cladiere L."/>
            <person name="Cock J.M."/>
            <person name="Coelho S.M."/>
            <person name="Colleoni C."/>
            <person name="Czjzek M."/>
            <person name="Da Silva C."/>
            <person name="Delage L."/>
            <person name="Denoeud F."/>
            <person name="Deschamps P."/>
            <person name="Dittami S.M."/>
            <person name="Gabaldon T."/>
            <person name="Gachon C.M."/>
            <person name="Groisillier A."/>
            <person name="Herve C."/>
            <person name="Jabbari K."/>
            <person name="Katinka M."/>
            <person name="Kloareg B."/>
            <person name="Kowalczyk N."/>
            <person name="Labadie K."/>
            <person name="Leblanc C."/>
            <person name="Lopez P.J."/>
            <person name="McLachlan D.H."/>
            <person name="Meslet-Cladiere L."/>
            <person name="Moustafa A."/>
            <person name="Nehr Z."/>
            <person name="Nyvall Collen P."/>
            <person name="Panaud O."/>
            <person name="Partensky F."/>
            <person name="Poulain J."/>
            <person name="Rensing S.A."/>
            <person name="Rousvoal S."/>
            <person name="Samson G."/>
            <person name="Symeonidi A."/>
            <person name="Weissenbach J."/>
            <person name="Zambounis A."/>
            <person name="Wincker P."/>
            <person name="Boyen C."/>
        </authorList>
    </citation>
    <scope>NUCLEOTIDE SEQUENCE [LARGE SCALE GENOMIC DNA]</scope>
    <source>
        <strain evidence="4">cv. Stackhouse</strain>
    </source>
</reference>
<organism evidence="3 4">
    <name type="scientific">Chondrus crispus</name>
    <name type="common">Carrageen Irish moss</name>
    <name type="synonym">Polymorpha crispa</name>
    <dbReference type="NCBI Taxonomy" id="2769"/>
    <lineage>
        <taxon>Eukaryota</taxon>
        <taxon>Rhodophyta</taxon>
        <taxon>Florideophyceae</taxon>
        <taxon>Rhodymeniophycidae</taxon>
        <taxon>Gigartinales</taxon>
        <taxon>Gigartinaceae</taxon>
        <taxon>Chondrus</taxon>
    </lineage>
</organism>
<dbReference type="Gramene" id="CDF33157">
    <property type="protein sequence ID" value="CDF33157"/>
    <property type="gene ID" value="CHC_T00002006001"/>
</dbReference>
<feature type="compositionally biased region" description="Basic residues" evidence="1">
    <location>
        <begin position="31"/>
        <end position="40"/>
    </location>
</feature>
<dbReference type="PANTHER" id="PTHR36796">
    <property type="entry name" value="PROTEIN KINASE SUPERFAMILY PROTEIN"/>
    <property type="match status" value="1"/>
</dbReference>
<dbReference type="OrthoDB" id="1076at2759"/>
<keyword evidence="4" id="KW-1185">Reference proteome</keyword>
<dbReference type="SUPFAM" id="SSF56112">
    <property type="entry name" value="Protein kinase-like (PK-like)"/>
    <property type="match status" value="1"/>
</dbReference>
<evidence type="ECO:0000259" key="2">
    <source>
        <dbReference type="PROSITE" id="PS50011"/>
    </source>
</evidence>
<dbReference type="RefSeq" id="XP_005712960.1">
    <property type="nucleotide sequence ID" value="XM_005712903.1"/>
</dbReference>
<dbReference type="InterPro" id="IPR000719">
    <property type="entry name" value="Prot_kinase_dom"/>
</dbReference>
<dbReference type="GeneID" id="17320695"/>
<dbReference type="Gene3D" id="1.10.510.10">
    <property type="entry name" value="Transferase(Phosphotransferase) domain 1"/>
    <property type="match status" value="1"/>
</dbReference>
<evidence type="ECO:0000313" key="3">
    <source>
        <dbReference type="EMBL" id="CDF33157.1"/>
    </source>
</evidence>
<dbReference type="GO" id="GO:0009507">
    <property type="term" value="C:chloroplast"/>
    <property type="evidence" value="ECO:0007669"/>
    <property type="project" value="TreeGrafter"/>
</dbReference>
<proteinExistence type="predicted"/>
<dbReference type="AlphaFoldDB" id="R7Q3P8"/>
<dbReference type="EMBL" id="HG001635">
    <property type="protein sequence ID" value="CDF33157.1"/>
    <property type="molecule type" value="Genomic_DNA"/>
</dbReference>
<protein>
    <recommendedName>
        <fullName evidence="2">Protein kinase domain-containing protein</fullName>
    </recommendedName>
</protein>
<dbReference type="OMA" id="MREYCLA"/>
<dbReference type="PROSITE" id="PS50011">
    <property type="entry name" value="PROTEIN_KINASE_DOM"/>
    <property type="match status" value="1"/>
</dbReference>
<feature type="domain" description="Protein kinase" evidence="2">
    <location>
        <begin position="55"/>
        <end position="415"/>
    </location>
</feature>
<evidence type="ECO:0000256" key="1">
    <source>
        <dbReference type="SAM" id="MobiDB-lite"/>
    </source>
</evidence>
<dbReference type="Proteomes" id="UP000012073">
    <property type="component" value="Unassembled WGS sequence"/>
</dbReference>
<dbReference type="PhylomeDB" id="R7Q3P8"/>
<dbReference type="PANTHER" id="PTHR36796:SF1">
    <property type="entry name" value="PROTEIN KINASE SUPERFAMILY PROTEIN"/>
    <property type="match status" value="1"/>
</dbReference>
<sequence length="419" mass="46614">MAFVVPNLIAPSGWRAHRHPAPKVRPISPSKRPRPSKRRRPCTRALLIDFAPSDFEIRRIVGQQAFANITDWEYYGVKDPLAPTRTVQPSQPAIRLYDARITSNFPRLSNARVMLKEFLKDGVELGVNEAEAYQALYQATAGSVDPDVVPVATLLGTFMTDESFSSPDFAASWARRFPNSPNPPTAGAPFLVFRWEGMQTGLNCAAAKDAGADPGTSLLDKWFPSNLMQRRSIFLRVFMKRTLDALYYLHSTGGIVHRSMGLASIMVNTAEYRLASSLLVKIRDLGFAKPVSALAVGDGLEKARKAGAVTPGEIASFYNADDIYALGYAFLEVIFSSYGGKPVTQDRFKVLFEDTFELDVSNFRQYCAEDPEWTEAVSLLDKDDGAGWDLLKTMLGSRENFKNISVESLRNSTFFRPRN</sequence>
<name>R7Q3P8_CHOCR</name>
<evidence type="ECO:0000313" key="4">
    <source>
        <dbReference type="Proteomes" id="UP000012073"/>
    </source>
</evidence>